<keyword evidence="12 16" id="KW-0408">Iron</keyword>
<dbReference type="GO" id="GO:0020037">
    <property type="term" value="F:heme binding"/>
    <property type="evidence" value="ECO:0007669"/>
    <property type="project" value="UniProtKB-UniRule"/>
</dbReference>
<dbReference type="STRING" id="576137.A0A1L7WMA3"/>
<evidence type="ECO:0000256" key="11">
    <source>
        <dbReference type="ARBA" id="ARBA00023002"/>
    </source>
</evidence>
<feature type="binding site" evidence="15">
    <location>
        <position position="272"/>
    </location>
    <ligand>
        <name>FAD</name>
        <dbReference type="ChEBI" id="CHEBI:57692"/>
    </ligand>
</feature>
<dbReference type="PROSITE" id="PS50255">
    <property type="entry name" value="CYTOCHROME_B5_2"/>
    <property type="match status" value="1"/>
</dbReference>
<evidence type="ECO:0000259" key="18">
    <source>
        <dbReference type="PROSITE" id="PS51384"/>
    </source>
</evidence>
<dbReference type="SUPFAM" id="SSF63380">
    <property type="entry name" value="Riboflavin synthase domain-like"/>
    <property type="match status" value="1"/>
</dbReference>
<dbReference type="Pfam" id="PF00175">
    <property type="entry name" value="NAD_binding_1"/>
    <property type="match status" value="1"/>
</dbReference>
<keyword evidence="11" id="KW-0560">Oxidoreductase</keyword>
<evidence type="ECO:0000256" key="4">
    <source>
        <dbReference type="ARBA" id="ARBA00022617"/>
    </source>
</evidence>
<dbReference type="PRINTS" id="PR00371">
    <property type="entry name" value="FPNCR"/>
</dbReference>
<dbReference type="CDD" id="cd06183">
    <property type="entry name" value="cyt_b5_reduct_like"/>
    <property type="match status" value="1"/>
</dbReference>
<dbReference type="PANTHER" id="PTHR19370:SF178">
    <property type="entry name" value="CYTOCHROME-B5 REDUCTASE"/>
    <property type="match status" value="1"/>
</dbReference>
<evidence type="ECO:0000256" key="1">
    <source>
        <dbReference type="ARBA" id="ARBA00001974"/>
    </source>
</evidence>
<gene>
    <name evidence="19" type="ORF">PAC_03773</name>
</gene>
<reference evidence="19 20" key="1">
    <citation type="submission" date="2016-03" db="EMBL/GenBank/DDBJ databases">
        <authorList>
            <person name="Ploux O."/>
        </authorList>
    </citation>
    <scope>NUCLEOTIDE SEQUENCE [LARGE SCALE GENOMIC DNA]</scope>
    <source>
        <strain evidence="19 20">UAMH 11012</strain>
    </source>
</reference>
<keyword evidence="8" id="KW-0496">Mitochondrion</keyword>
<feature type="transmembrane region" description="Helical" evidence="16">
    <location>
        <begin position="158"/>
        <end position="178"/>
    </location>
</feature>
<dbReference type="Pfam" id="PF00970">
    <property type="entry name" value="FAD_binding_6"/>
    <property type="match status" value="1"/>
</dbReference>
<feature type="binding site" evidence="15">
    <location>
        <position position="299"/>
    </location>
    <ligand>
        <name>FAD</name>
        <dbReference type="ChEBI" id="CHEBI:57692"/>
    </ligand>
</feature>
<dbReference type="AlphaFoldDB" id="A0A1L7WMA3"/>
<dbReference type="InterPro" id="IPR001433">
    <property type="entry name" value="OxRdtase_FAD/NAD-bd"/>
</dbReference>
<dbReference type="InterPro" id="IPR017927">
    <property type="entry name" value="FAD-bd_FR_type"/>
</dbReference>
<evidence type="ECO:0000256" key="12">
    <source>
        <dbReference type="ARBA" id="ARBA00023004"/>
    </source>
</evidence>
<dbReference type="InterPro" id="IPR001709">
    <property type="entry name" value="Flavoprot_Pyr_Nucl_cyt_Rdtase"/>
</dbReference>
<feature type="binding site" evidence="15">
    <location>
        <position position="274"/>
    </location>
    <ligand>
        <name>FAD</name>
        <dbReference type="ChEBI" id="CHEBI:57692"/>
    </ligand>
</feature>
<dbReference type="InterPro" id="IPR008333">
    <property type="entry name" value="Cbr1-like_FAD-bd_dom"/>
</dbReference>
<keyword evidence="9 15" id="KW-0274">FAD</keyword>
<evidence type="ECO:0000256" key="6">
    <source>
        <dbReference type="ARBA" id="ARBA00022692"/>
    </source>
</evidence>
<keyword evidence="4 16" id="KW-0349">Heme</keyword>
<dbReference type="InterPro" id="IPR001199">
    <property type="entry name" value="Cyt_B5-like_heme/steroid-bd"/>
</dbReference>
<dbReference type="Gene3D" id="3.40.50.80">
    <property type="entry name" value="Nucleotide-binding domain of ferredoxin-NADP reductase (FNR) module"/>
    <property type="match status" value="1"/>
</dbReference>
<comment type="similarity">
    <text evidence="16">Belongs to the cytochrome b5 family.</text>
</comment>
<feature type="domain" description="FAD-binding FR-type" evidence="18">
    <location>
        <begin position="220"/>
        <end position="323"/>
    </location>
</feature>
<evidence type="ECO:0000256" key="10">
    <source>
        <dbReference type="ARBA" id="ARBA00022989"/>
    </source>
</evidence>
<name>A0A1L7WMA3_9HELO</name>
<keyword evidence="6 16" id="KW-0812">Transmembrane</keyword>
<organism evidence="19 20">
    <name type="scientific">Phialocephala subalpina</name>
    <dbReference type="NCBI Taxonomy" id="576137"/>
    <lineage>
        <taxon>Eukaryota</taxon>
        <taxon>Fungi</taxon>
        <taxon>Dikarya</taxon>
        <taxon>Ascomycota</taxon>
        <taxon>Pezizomycotina</taxon>
        <taxon>Leotiomycetes</taxon>
        <taxon>Helotiales</taxon>
        <taxon>Mollisiaceae</taxon>
        <taxon>Phialocephala</taxon>
        <taxon>Phialocephala fortinii species complex</taxon>
    </lineage>
</organism>
<evidence type="ECO:0000256" key="8">
    <source>
        <dbReference type="ARBA" id="ARBA00022787"/>
    </source>
</evidence>
<sequence length="463" mass="51397">MAQTFTRKEIEAHKRDDDLWIVMHNKVYNLTSYLEEHPGGKELLQQLGGLDATEAFEEVGHSDEARETVEAFLVGEISAEDAQEDVEIYRPNFEVTSRITEYGSNNKSSSILGKATVLAVVLGVGASAYYGKSSKVLSRTSVDQLKGLFSLQMMTSGGFWNGVTTATIFNGIVAFIGVNKFKEHFMEVNKVHTKFTLHKAPTPEVLLPKKLLKKPILHPQKYRKFPLIRRDSLSPNVYRLVFGLPRSTDGLGLPTGTHVAIRADINGKAASRSYTPTSNDKDLGRIELIVKVYPGGLISNYLATRELGDLVEFRGPKGSMKYHRDLCKNLGMIAGGTGITPMFQLIRAICEDPNDNTKVTLLYGNQSDADILLRHELEGFERRFPKKLSVWHVLVQAPEGWKYGTGFVTKELIKEKFGAPSSDFKVHLCGPPGMINAMKTNLVELGFEAPGVVSKITDQVFIF</sequence>
<protein>
    <submittedName>
        <fullName evidence="19">Related to cytochrome b5</fullName>
    </submittedName>
</protein>
<evidence type="ECO:0000256" key="9">
    <source>
        <dbReference type="ARBA" id="ARBA00022827"/>
    </source>
</evidence>
<evidence type="ECO:0000259" key="17">
    <source>
        <dbReference type="PROSITE" id="PS50255"/>
    </source>
</evidence>
<feature type="binding site" evidence="15">
    <location>
        <position position="291"/>
    </location>
    <ligand>
        <name>FAD</name>
        <dbReference type="ChEBI" id="CHEBI:57692"/>
    </ligand>
</feature>
<feature type="binding site" evidence="15">
    <location>
        <position position="340"/>
    </location>
    <ligand>
        <name>FAD</name>
        <dbReference type="ChEBI" id="CHEBI:57692"/>
    </ligand>
</feature>
<dbReference type="GO" id="GO:0005783">
    <property type="term" value="C:endoplasmic reticulum"/>
    <property type="evidence" value="ECO:0007669"/>
    <property type="project" value="TreeGrafter"/>
</dbReference>
<evidence type="ECO:0000256" key="16">
    <source>
        <dbReference type="RuleBase" id="RU362121"/>
    </source>
</evidence>
<dbReference type="SUPFAM" id="SSF55856">
    <property type="entry name" value="Cytochrome b5-like heme/steroid binding domain"/>
    <property type="match status" value="1"/>
</dbReference>
<dbReference type="SUPFAM" id="SSF52343">
    <property type="entry name" value="Ferredoxin reductase-like, C-terminal NADP-linked domain"/>
    <property type="match status" value="1"/>
</dbReference>
<evidence type="ECO:0000313" key="20">
    <source>
        <dbReference type="Proteomes" id="UP000184330"/>
    </source>
</evidence>
<dbReference type="PRINTS" id="PR00406">
    <property type="entry name" value="CYTB5RDTASE"/>
</dbReference>
<dbReference type="OrthoDB" id="432685at2759"/>
<dbReference type="GO" id="GO:0016491">
    <property type="term" value="F:oxidoreductase activity"/>
    <property type="evidence" value="ECO:0007669"/>
    <property type="project" value="UniProtKB-KW"/>
</dbReference>
<dbReference type="GO" id="GO:0046872">
    <property type="term" value="F:metal ion binding"/>
    <property type="evidence" value="ECO:0007669"/>
    <property type="project" value="UniProtKB-UniRule"/>
</dbReference>
<dbReference type="EMBL" id="FJOG01000004">
    <property type="protein sequence ID" value="CZR53891.1"/>
    <property type="molecule type" value="Genomic_DNA"/>
</dbReference>
<proteinExistence type="inferred from homology"/>
<evidence type="ECO:0000256" key="15">
    <source>
        <dbReference type="PIRSR" id="PIRSR601834-1"/>
    </source>
</evidence>
<feature type="domain" description="Cytochrome b5 heme-binding" evidence="17">
    <location>
        <begin position="2"/>
        <end position="78"/>
    </location>
</feature>
<dbReference type="Gene3D" id="2.40.30.10">
    <property type="entry name" value="Translation factors"/>
    <property type="match status" value="1"/>
</dbReference>
<dbReference type="PRINTS" id="PR00363">
    <property type="entry name" value="CYTOCHROMEB5"/>
</dbReference>
<evidence type="ECO:0000256" key="3">
    <source>
        <dbReference type="ARBA" id="ARBA00006105"/>
    </source>
</evidence>
<feature type="binding site" evidence="15">
    <location>
        <position position="289"/>
    </location>
    <ligand>
        <name>FAD</name>
        <dbReference type="ChEBI" id="CHEBI:57692"/>
    </ligand>
</feature>
<comment type="cofactor">
    <cofactor evidence="1 15">
        <name>FAD</name>
        <dbReference type="ChEBI" id="CHEBI:57692"/>
    </cofactor>
</comment>
<evidence type="ECO:0000256" key="14">
    <source>
        <dbReference type="ARBA" id="ARBA00023136"/>
    </source>
</evidence>
<dbReference type="FunFam" id="3.40.50.80:FF:000019">
    <property type="entry name" value="NADH-cytochrome b5 reductase"/>
    <property type="match status" value="1"/>
</dbReference>
<evidence type="ECO:0000256" key="7">
    <source>
        <dbReference type="ARBA" id="ARBA00022723"/>
    </source>
</evidence>
<evidence type="ECO:0000256" key="13">
    <source>
        <dbReference type="ARBA" id="ARBA00023027"/>
    </source>
</evidence>
<dbReference type="InterPro" id="IPR017938">
    <property type="entry name" value="Riboflavin_synthase-like_b-brl"/>
</dbReference>
<keyword evidence="10 16" id="KW-1133">Transmembrane helix</keyword>
<dbReference type="InterPro" id="IPR018506">
    <property type="entry name" value="Cyt_B5_heme-BS"/>
</dbReference>
<dbReference type="GO" id="GO:0005741">
    <property type="term" value="C:mitochondrial outer membrane"/>
    <property type="evidence" value="ECO:0007669"/>
    <property type="project" value="UniProtKB-SubCell"/>
</dbReference>
<keyword evidence="5 15" id="KW-0285">Flavoprotein</keyword>
<keyword evidence="7 16" id="KW-0479">Metal-binding</keyword>
<dbReference type="InterPro" id="IPR039261">
    <property type="entry name" value="FNR_nucleotide-bd"/>
</dbReference>
<accession>A0A1L7WMA3</accession>
<dbReference type="InterPro" id="IPR001834">
    <property type="entry name" value="CBR-like"/>
</dbReference>
<feature type="binding site" evidence="15">
    <location>
        <position position="298"/>
    </location>
    <ligand>
        <name>FAD</name>
        <dbReference type="ChEBI" id="CHEBI:57692"/>
    </ligand>
</feature>
<keyword evidence="14 16" id="KW-0472">Membrane</keyword>
<evidence type="ECO:0000313" key="19">
    <source>
        <dbReference type="EMBL" id="CZR53891.1"/>
    </source>
</evidence>
<evidence type="ECO:0000256" key="2">
    <source>
        <dbReference type="ARBA" id="ARBA00004572"/>
    </source>
</evidence>
<dbReference type="Pfam" id="PF00173">
    <property type="entry name" value="Cyt-b5"/>
    <property type="match status" value="1"/>
</dbReference>
<comment type="subcellular location">
    <subcellularLocation>
        <location evidence="2">Mitochondrion outer membrane</location>
        <topology evidence="2">Single-pass membrane protein</topology>
    </subcellularLocation>
</comment>
<dbReference type="SMART" id="SM01117">
    <property type="entry name" value="Cyt-b5"/>
    <property type="match status" value="1"/>
</dbReference>
<dbReference type="Gene3D" id="3.10.120.10">
    <property type="entry name" value="Cytochrome b5-like heme/steroid binding domain"/>
    <property type="match status" value="1"/>
</dbReference>
<feature type="transmembrane region" description="Helical" evidence="16">
    <location>
        <begin position="111"/>
        <end position="130"/>
    </location>
</feature>
<dbReference type="PROSITE" id="PS00191">
    <property type="entry name" value="CYTOCHROME_B5_1"/>
    <property type="match status" value="1"/>
</dbReference>
<comment type="caution">
    <text evidence="16">Lacks conserved residue(s) required for the propagation of feature annotation.</text>
</comment>
<keyword evidence="13" id="KW-0520">NAD</keyword>
<dbReference type="PANTHER" id="PTHR19370">
    <property type="entry name" value="NADH-CYTOCHROME B5 REDUCTASE"/>
    <property type="match status" value="1"/>
</dbReference>
<dbReference type="InterPro" id="IPR036400">
    <property type="entry name" value="Cyt_B5-like_heme/steroid_sf"/>
</dbReference>
<keyword evidence="8" id="KW-1000">Mitochondrion outer membrane</keyword>
<dbReference type="Proteomes" id="UP000184330">
    <property type="component" value="Unassembled WGS sequence"/>
</dbReference>
<evidence type="ECO:0000256" key="5">
    <source>
        <dbReference type="ARBA" id="ARBA00022630"/>
    </source>
</evidence>
<comment type="similarity">
    <text evidence="3">Belongs to the flavoprotein pyridine nucleotide cytochrome reductase family.</text>
</comment>
<dbReference type="FunFam" id="3.10.120.10:FF:000002">
    <property type="entry name" value="Cytochrome b5 type B"/>
    <property type="match status" value="1"/>
</dbReference>
<keyword evidence="20" id="KW-1185">Reference proteome</keyword>
<dbReference type="PROSITE" id="PS51384">
    <property type="entry name" value="FAD_FR"/>
    <property type="match status" value="1"/>
</dbReference>